<gene>
    <name evidence="1" type="ORF">TNCT_273571</name>
</gene>
<reference evidence="1" key="1">
    <citation type="submission" date="2020-07" db="EMBL/GenBank/DDBJ databases">
        <title>Multicomponent nature underlies the extraordinary mechanical properties of spider dragline silk.</title>
        <authorList>
            <person name="Kono N."/>
            <person name="Nakamura H."/>
            <person name="Mori M."/>
            <person name="Yoshida Y."/>
            <person name="Ohtoshi R."/>
            <person name="Malay A.D."/>
            <person name="Moran D.A.P."/>
            <person name="Tomita M."/>
            <person name="Numata K."/>
            <person name="Arakawa K."/>
        </authorList>
    </citation>
    <scope>NUCLEOTIDE SEQUENCE</scope>
</reference>
<evidence type="ECO:0000313" key="1">
    <source>
        <dbReference type="EMBL" id="GFQ65528.1"/>
    </source>
</evidence>
<sequence length="83" mass="9706">MIILDEYFRHAIEICKMERPHWQKSQTRGHSPSNKCLCVRRVCPIRSRVKPAPPVYLGGTGQADIRSLYWFRCPMSNGRMNVM</sequence>
<evidence type="ECO:0000313" key="2">
    <source>
        <dbReference type="Proteomes" id="UP000887116"/>
    </source>
</evidence>
<dbReference type="Proteomes" id="UP000887116">
    <property type="component" value="Unassembled WGS sequence"/>
</dbReference>
<proteinExistence type="predicted"/>
<organism evidence="1 2">
    <name type="scientific">Trichonephila clavata</name>
    <name type="common">Joro spider</name>
    <name type="synonym">Nephila clavata</name>
    <dbReference type="NCBI Taxonomy" id="2740835"/>
    <lineage>
        <taxon>Eukaryota</taxon>
        <taxon>Metazoa</taxon>
        <taxon>Ecdysozoa</taxon>
        <taxon>Arthropoda</taxon>
        <taxon>Chelicerata</taxon>
        <taxon>Arachnida</taxon>
        <taxon>Araneae</taxon>
        <taxon>Araneomorphae</taxon>
        <taxon>Entelegynae</taxon>
        <taxon>Araneoidea</taxon>
        <taxon>Nephilidae</taxon>
        <taxon>Trichonephila</taxon>
    </lineage>
</organism>
<name>A0A8X6EXY4_TRICU</name>
<comment type="caution">
    <text evidence="1">The sequence shown here is derived from an EMBL/GenBank/DDBJ whole genome shotgun (WGS) entry which is preliminary data.</text>
</comment>
<protein>
    <submittedName>
        <fullName evidence="1">Uncharacterized protein</fullName>
    </submittedName>
</protein>
<accession>A0A8X6EXY4</accession>
<dbReference type="AlphaFoldDB" id="A0A8X6EXY4"/>
<keyword evidence="2" id="KW-1185">Reference proteome</keyword>
<dbReference type="EMBL" id="BMAO01000254">
    <property type="protein sequence ID" value="GFQ65528.1"/>
    <property type="molecule type" value="Genomic_DNA"/>
</dbReference>